<proteinExistence type="predicted"/>
<dbReference type="PANTHER" id="PTHR22642">
    <property type="entry name" value="IMIDAZOLONEPROPIONASE"/>
    <property type="match status" value="1"/>
</dbReference>
<feature type="domain" description="Amidohydrolase 3" evidence="1">
    <location>
        <begin position="49"/>
        <end position="543"/>
    </location>
</feature>
<name>A0ABV7WF24_9MICO</name>
<dbReference type="EC" id="3.5.-.-" evidence="2"/>
<dbReference type="Gene3D" id="3.20.20.140">
    <property type="entry name" value="Metal-dependent hydrolases"/>
    <property type="match status" value="1"/>
</dbReference>
<protein>
    <submittedName>
        <fullName evidence="2">Amidohydrolase</fullName>
        <ecNumber evidence="2">3.5.-.-</ecNumber>
    </submittedName>
</protein>
<dbReference type="PANTHER" id="PTHR22642:SF2">
    <property type="entry name" value="PROTEIN LONG AFTER FAR-RED 3"/>
    <property type="match status" value="1"/>
</dbReference>
<evidence type="ECO:0000313" key="2">
    <source>
        <dbReference type="EMBL" id="MFC3687666.1"/>
    </source>
</evidence>
<dbReference type="Pfam" id="PF07969">
    <property type="entry name" value="Amidohydro_3"/>
    <property type="match status" value="1"/>
</dbReference>
<keyword evidence="3" id="KW-1185">Reference proteome</keyword>
<reference evidence="3" key="1">
    <citation type="journal article" date="2019" name="Int. J. Syst. Evol. Microbiol.">
        <title>The Global Catalogue of Microorganisms (GCM) 10K type strain sequencing project: providing services to taxonomists for standard genome sequencing and annotation.</title>
        <authorList>
            <consortium name="The Broad Institute Genomics Platform"/>
            <consortium name="The Broad Institute Genome Sequencing Center for Infectious Disease"/>
            <person name="Wu L."/>
            <person name="Ma J."/>
        </authorList>
    </citation>
    <scope>NUCLEOTIDE SEQUENCE [LARGE SCALE GENOMIC DNA]</scope>
    <source>
        <strain evidence="3">NCAIM B.02333</strain>
    </source>
</reference>
<dbReference type="Gene3D" id="3.10.310.70">
    <property type="match status" value="1"/>
</dbReference>
<dbReference type="SUPFAM" id="SSF51338">
    <property type="entry name" value="Composite domain of metallo-dependent hydrolases"/>
    <property type="match status" value="1"/>
</dbReference>
<dbReference type="GO" id="GO:0016787">
    <property type="term" value="F:hydrolase activity"/>
    <property type="evidence" value="ECO:0007669"/>
    <property type="project" value="UniProtKB-KW"/>
</dbReference>
<dbReference type="Gene3D" id="2.30.40.10">
    <property type="entry name" value="Urease, subunit C, domain 1"/>
    <property type="match status" value="1"/>
</dbReference>
<evidence type="ECO:0000313" key="3">
    <source>
        <dbReference type="Proteomes" id="UP001595685"/>
    </source>
</evidence>
<dbReference type="Proteomes" id="UP001595685">
    <property type="component" value="Unassembled WGS sequence"/>
</dbReference>
<dbReference type="EMBL" id="JBHRWW010000002">
    <property type="protein sequence ID" value="MFC3687666.1"/>
    <property type="molecule type" value="Genomic_DNA"/>
</dbReference>
<organism evidence="2 3">
    <name type="scientific">Aquipuribacter hungaricus</name>
    <dbReference type="NCBI Taxonomy" id="545624"/>
    <lineage>
        <taxon>Bacteria</taxon>
        <taxon>Bacillati</taxon>
        <taxon>Actinomycetota</taxon>
        <taxon>Actinomycetes</taxon>
        <taxon>Micrococcales</taxon>
        <taxon>Intrasporangiaceae</taxon>
        <taxon>Aquipuribacter</taxon>
    </lineage>
</organism>
<evidence type="ECO:0000259" key="1">
    <source>
        <dbReference type="Pfam" id="PF07969"/>
    </source>
</evidence>
<dbReference type="RefSeq" id="WP_340292010.1">
    <property type="nucleotide sequence ID" value="NZ_JBBEOI010000057.1"/>
</dbReference>
<dbReference type="InterPro" id="IPR011059">
    <property type="entry name" value="Metal-dep_hydrolase_composite"/>
</dbReference>
<dbReference type="SUPFAM" id="SSF51556">
    <property type="entry name" value="Metallo-dependent hydrolases"/>
    <property type="match status" value="1"/>
</dbReference>
<gene>
    <name evidence="2" type="ORF">ACFOLH_04855</name>
</gene>
<dbReference type="InterPro" id="IPR032466">
    <property type="entry name" value="Metal_Hydrolase"/>
</dbReference>
<sequence>MTRVLYRHGAVYTPADPYAQALLVDGGTVAWVGGDERAATMATDGSADEVVDLAGALVTPAFVDGHVHSFDTGLLMTGVDVTGARRVDDVLDAVAAYVAAHPGRTALGHGWDETLLAEGRPPTAAELDRAAGGAEVYLSRVDVHSALVSSPLAARAGCADRAGWDGTARVERDAHHVARAAARDVPDAERAAAHEAALRRAAEVGIGTVHEMSGPFIGGLADLPVLLDVADRVGVRVLPYWGEAATDADHARALVAGLGLPEGVRLAGLAGDLSADGSIGSRTAAFREPYADNDADRPDHRGHAYLDAATIAAHVVACVGAGLQPGFHVIGDAALDTVIQGCEDAARTLGGSRLRTARLRLEHVETADDAQVAALAGLGAVLSMQPMFDGLWGGDAGLYARRLGTRRLNRVGSIAAAGIPLAFGSDSPVTALDPWGGVSAAAFHHDADQRVSVRAAFAAHTRGAHRCARDDVHVSEQAGVLVPGAPADLAVWEAGELVVQAPDDRIQAWSTDARSRVPALPDLSPGAPRPRGMRTVVAGRVVHDTGELGGTTS</sequence>
<keyword evidence="2" id="KW-0378">Hydrolase</keyword>
<accession>A0ABV7WF24</accession>
<comment type="caution">
    <text evidence="2">The sequence shown here is derived from an EMBL/GenBank/DDBJ whole genome shotgun (WGS) entry which is preliminary data.</text>
</comment>
<dbReference type="InterPro" id="IPR013108">
    <property type="entry name" value="Amidohydro_3"/>
</dbReference>